<dbReference type="EMBL" id="ASPP01005793">
    <property type="protein sequence ID" value="ETO29875.1"/>
    <property type="molecule type" value="Genomic_DNA"/>
</dbReference>
<evidence type="ECO:0000256" key="1">
    <source>
        <dbReference type="SAM" id="MobiDB-lite"/>
    </source>
</evidence>
<feature type="domain" description="BUB1 N-terminal" evidence="2">
    <location>
        <begin position="80"/>
        <end position="225"/>
    </location>
</feature>
<dbReference type="Pfam" id="PF08311">
    <property type="entry name" value="Mad3_BUB1_I"/>
    <property type="match status" value="1"/>
</dbReference>
<dbReference type="InterPro" id="IPR013212">
    <property type="entry name" value="Mad3/Bub1_I"/>
</dbReference>
<dbReference type="SUPFAM" id="SSF48452">
    <property type="entry name" value="TPR-like"/>
    <property type="match status" value="1"/>
</dbReference>
<organism evidence="3 4">
    <name type="scientific">Reticulomyxa filosa</name>
    <dbReference type="NCBI Taxonomy" id="46433"/>
    <lineage>
        <taxon>Eukaryota</taxon>
        <taxon>Sar</taxon>
        <taxon>Rhizaria</taxon>
        <taxon>Retaria</taxon>
        <taxon>Foraminifera</taxon>
        <taxon>Monothalamids</taxon>
        <taxon>Reticulomyxidae</taxon>
        <taxon>Reticulomyxa</taxon>
    </lineage>
</organism>
<feature type="compositionally biased region" description="Basic and acidic residues" evidence="1">
    <location>
        <begin position="27"/>
        <end position="48"/>
    </location>
</feature>
<dbReference type="GO" id="GO:0051754">
    <property type="term" value="P:meiotic sister chromatid cohesion, centromeric"/>
    <property type="evidence" value="ECO:0007669"/>
    <property type="project" value="TreeGrafter"/>
</dbReference>
<evidence type="ECO:0000313" key="4">
    <source>
        <dbReference type="Proteomes" id="UP000023152"/>
    </source>
</evidence>
<dbReference type="AlphaFoldDB" id="X6NUB4"/>
<protein>
    <recommendedName>
        <fullName evidence="2">BUB1 N-terminal domain-containing protein</fullName>
    </recommendedName>
</protein>
<reference evidence="3 4" key="1">
    <citation type="journal article" date="2013" name="Curr. Biol.">
        <title>The Genome of the Foraminiferan Reticulomyxa filosa.</title>
        <authorList>
            <person name="Glockner G."/>
            <person name="Hulsmann N."/>
            <person name="Schleicher M."/>
            <person name="Noegel A.A."/>
            <person name="Eichinger L."/>
            <person name="Gallinger C."/>
            <person name="Pawlowski J."/>
            <person name="Sierra R."/>
            <person name="Euteneuer U."/>
            <person name="Pillet L."/>
            <person name="Moustafa A."/>
            <person name="Platzer M."/>
            <person name="Groth M."/>
            <person name="Szafranski K."/>
            <person name="Schliwa M."/>
        </authorList>
    </citation>
    <scope>NUCLEOTIDE SEQUENCE [LARGE SCALE GENOMIC DNA]</scope>
</reference>
<feature type="region of interest" description="Disordered" evidence="1">
    <location>
        <begin position="27"/>
        <end position="68"/>
    </location>
</feature>
<dbReference type="Proteomes" id="UP000023152">
    <property type="component" value="Unassembled WGS sequence"/>
</dbReference>
<evidence type="ECO:0000259" key="2">
    <source>
        <dbReference type="PROSITE" id="PS51489"/>
    </source>
</evidence>
<gene>
    <name evidence="3" type="ORF">RFI_07245</name>
</gene>
<name>X6NUB4_RETFI</name>
<dbReference type="PROSITE" id="PS51489">
    <property type="entry name" value="BUB1_N"/>
    <property type="match status" value="1"/>
</dbReference>
<keyword evidence="4" id="KW-1185">Reference proteome</keyword>
<dbReference type="InterPro" id="IPR011990">
    <property type="entry name" value="TPR-like_helical_dom_sf"/>
</dbReference>
<sequence>MTSKKEASERKVIDGVVLESGKEDIQPYERSSCKRGEGIARRLEGDRSGKKKGKEEEESVRKKKMKKEREEWEKYVEGKGEEDLKEKNNEEKEIELERWIKYMNWIKVNYPTMDNAESKLNQVLERCCKKYQEKEKYRNNKKYIKIWLEYINTCQDKLEIFNWLRQMKIGERLPLFWRAWATVAEKEMKFTLSEQILREAMKQHFLKQDQDLQDIQKAYQQFCIR</sequence>
<dbReference type="GO" id="GO:0032991">
    <property type="term" value="C:protein-containing complex"/>
    <property type="evidence" value="ECO:0007669"/>
    <property type="project" value="UniProtKB-ARBA"/>
</dbReference>
<dbReference type="InterPro" id="IPR015661">
    <property type="entry name" value="Bub1/Mad3"/>
</dbReference>
<comment type="caution">
    <text evidence="3">The sequence shown here is derived from an EMBL/GenBank/DDBJ whole genome shotgun (WGS) entry which is preliminary data.</text>
</comment>
<accession>X6NUB4</accession>
<dbReference type="OrthoDB" id="248495at2759"/>
<feature type="non-terminal residue" evidence="3">
    <location>
        <position position="225"/>
    </location>
</feature>
<dbReference type="SMART" id="SM00777">
    <property type="entry name" value="Mad3_BUB1_I"/>
    <property type="match status" value="1"/>
</dbReference>
<dbReference type="GO" id="GO:0004672">
    <property type="term" value="F:protein kinase activity"/>
    <property type="evidence" value="ECO:0007669"/>
    <property type="project" value="TreeGrafter"/>
</dbReference>
<dbReference type="Gene3D" id="1.25.40.430">
    <property type="match status" value="1"/>
</dbReference>
<dbReference type="PANTHER" id="PTHR14030">
    <property type="entry name" value="MITOTIC CHECKPOINT SERINE/THREONINE-PROTEIN KINASE BUB1"/>
    <property type="match status" value="1"/>
</dbReference>
<proteinExistence type="predicted"/>
<dbReference type="GO" id="GO:0007094">
    <property type="term" value="P:mitotic spindle assembly checkpoint signaling"/>
    <property type="evidence" value="ECO:0007669"/>
    <property type="project" value="InterPro"/>
</dbReference>
<dbReference type="PANTHER" id="PTHR14030:SF4">
    <property type="entry name" value="BUB1 KINASE, ISOFORM A-RELATED"/>
    <property type="match status" value="1"/>
</dbReference>
<evidence type="ECO:0000313" key="3">
    <source>
        <dbReference type="EMBL" id="ETO29875.1"/>
    </source>
</evidence>